<dbReference type="GO" id="GO:0005886">
    <property type="term" value="C:plasma membrane"/>
    <property type="evidence" value="ECO:0000318"/>
    <property type="project" value="GO_Central"/>
</dbReference>
<dbReference type="HOGENOM" id="CLU_569036_0_0_1"/>
<evidence type="ECO:0000313" key="7">
    <source>
        <dbReference type="Proteomes" id="UP000007266"/>
    </source>
</evidence>
<dbReference type="eggNOG" id="KOG3732">
    <property type="taxonomic scope" value="Eukaryota"/>
</dbReference>
<evidence type="ECO:0000256" key="1">
    <source>
        <dbReference type="ARBA" id="ARBA00022884"/>
    </source>
</evidence>
<evidence type="ECO:0000256" key="3">
    <source>
        <dbReference type="SAM" id="MobiDB-lite"/>
    </source>
</evidence>
<dbReference type="Gene3D" id="3.30.160.20">
    <property type="match status" value="4"/>
</dbReference>
<dbReference type="GO" id="GO:0010468">
    <property type="term" value="P:regulation of gene expression"/>
    <property type="evidence" value="ECO:0007669"/>
    <property type="project" value="UniProtKB-ARBA"/>
</dbReference>
<gene>
    <name evidence="6" type="primary">AUGUSTUS-3.0.2_08157</name>
    <name evidence="6" type="ORF">TcasGA2_TC008157</name>
</gene>
<dbReference type="CDD" id="cd19861">
    <property type="entry name" value="DSRM_STAU_rpt5"/>
    <property type="match status" value="1"/>
</dbReference>
<name>D2A048_TRICA</name>
<reference evidence="6 7" key="2">
    <citation type="journal article" date="2010" name="Nucleic Acids Res.">
        <title>BeetleBase in 2010: revisions to provide comprehensive genomic information for Tribolium castaneum.</title>
        <authorList>
            <person name="Kim H.S."/>
            <person name="Murphy T."/>
            <person name="Xia J."/>
            <person name="Caragea D."/>
            <person name="Park Y."/>
            <person name="Beeman R.W."/>
            <person name="Lorenzen M.D."/>
            <person name="Butcher S."/>
            <person name="Manak J.R."/>
            <person name="Brown S.J."/>
        </authorList>
    </citation>
    <scope>GENOME REANNOTATION</scope>
    <source>
        <strain evidence="6 7">Georgia GA2</strain>
    </source>
</reference>
<dbReference type="PANTHER" id="PTHR46054:SF3">
    <property type="entry name" value="MATERNAL EFFECT PROTEIN STAUFEN"/>
    <property type="match status" value="1"/>
</dbReference>
<feature type="signal peptide" evidence="4">
    <location>
        <begin position="1"/>
        <end position="16"/>
    </location>
</feature>
<dbReference type="STRING" id="7070.D2A048"/>
<dbReference type="GO" id="GO:0032839">
    <property type="term" value="C:dendrite cytoplasm"/>
    <property type="evidence" value="ECO:0007669"/>
    <property type="project" value="GOC"/>
</dbReference>
<dbReference type="KEGG" id="tca:664406"/>
<dbReference type="InParanoid" id="D2A048"/>
<dbReference type="Pfam" id="PF00035">
    <property type="entry name" value="dsrm"/>
    <property type="match status" value="2"/>
</dbReference>
<protein>
    <submittedName>
        <fullName evidence="6">Maternal effect protein staufen-like Protein</fullName>
    </submittedName>
</protein>
<dbReference type="GO" id="GO:0003729">
    <property type="term" value="F:mRNA binding"/>
    <property type="evidence" value="ECO:0000318"/>
    <property type="project" value="GO_Central"/>
</dbReference>
<dbReference type="PANTHER" id="PTHR46054">
    <property type="entry name" value="MATERNAL EFFECT PROTEIN STAUFEN"/>
    <property type="match status" value="1"/>
</dbReference>
<feature type="compositionally biased region" description="Basic residues" evidence="3">
    <location>
        <begin position="363"/>
        <end position="374"/>
    </location>
</feature>
<dbReference type="GO" id="GO:0003725">
    <property type="term" value="F:double-stranded RNA binding"/>
    <property type="evidence" value="ECO:0000318"/>
    <property type="project" value="GO_Central"/>
</dbReference>
<dbReference type="EMBL" id="KQ971338">
    <property type="protein sequence ID" value="EFA02469.2"/>
    <property type="molecule type" value="Genomic_DNA"/>
</dbReference>
<evidence type="ECO:0000259" key="5">
    <source>
        <dbReference type="PROSITE" id="PS50137"/>
    </source>
</evidence>
<dbReference type="GO" id="GO:0043005">
    <property type="term" value="C:neuron projection"/>
    <property type="evidence" value="ECO:0000318"/>
    <property type="project" value="GO_Central"/>
</dbReference>
<sequence>MFRFLVCAVILKWSFGSEFVNDLQSVFGDKHCVDASLISIPSNIDTYVMFSSESQNNVTKTPEKNIVATIYELAQFNEIECSYTLISEEGPPHAKIFKVSLHLGDELYEGSGSSLKKAQQAAATLALQDTFYSHPPEKINTPQEKSLTPTVALNNVAAKLGIAVSYFLLNGKEEQTIDSYGAVDESYGKSKSSFPKWNATFDPLKVPLEDAQISGPFAVRVKAGDSVFEGFGQTIQAARHDAASKALKDMEKRALLKDHVCSREDSVEDCKKLKDDLKSPITRVHEAAQLNNLALEFNVISESGKPHQRNFVTECKLGDYVTEGEGRSKKESKRVAAEKMLQFLPQLHDTYNEKAIISGLQNKQKKKKNKKNKVKRENVDTMMNSINTMVHSVLGTVSVASSDESSDSSTQPKRGASSSNSPYASPKTKLLEIGNKLNINVEFTDLIKQDNQYYTLVSLGLKPPHVCLGKAAVQAKSHEDAALRGLQLLRKSGILDKTGFAEESKQVEDVFEVGNEEQYRILDDFEEK</sequence>
<reference evidence="6 7" key="1">
    <citation type="journal article" date="2008" name="Nature">
        <title>The genome of the model beetle and pest Tribolium castaneum.</title>
        <authorList>
            <consortium name="Tribolium Genome Sequencing Consortium"/>
            <person name="Richards S."/>
            <person name="Gibbs R.A."/>
            <person name="Weinstock G.M."/>
            <person name="Brown S.J."/>
            <person name="Denell R."/>
            <person name="Beeman R.W."/>
            <person name="Gibbs R."/>
            <person name="Beeman R.W."/>
            <person name="Brown S.J."/>
            <person name="Bucher G."/>
            <person name="Friedrich M."/>
            <person name="Grimmelikhuijzen C.J."/>
            <person name="Klingler M."/>
            <person name="Lorenzen M."/>
            <person name="Richards S."/>
            <person name="Roth S."/>
            <person name="Schroder R."/>
            <person name="Tautz D."/>
            <person name="Zdobnov E.M."/>
            <person name="Muzny D."/>
            <person name="Gibbs R.A."/>
            <person name="Weinstock G.M."/>
            <person name="Attaway T."/>
            <person name="Bell S."/>
            <person name="Buhay C.J."/>
            <person name="Chandrabose M.N."/>
            <person name="Chavez D."/>
            <person name="Clerk-Blankenburg K.P."/>
            <person name="Cree A."/>
            <person name="Dao M."/>
            <person name="Davis C."/>
            <person name="Chacko J."/>
            <person name="Dinh H."/>
            <person name="Dugan-Rocha S."/>
            <person name="Fowler G."/>
            <person name="Garner T.T."/>
            <person name="Garnes J."/>
            <person name="Gnirke A."/>
            <person name="Hawes A."/>
            <person name="Hernandez J."/>
            <person name="Hines S."/>
            <person name="Holder M."/>
            <person name="Hume J."/>
            <person name="Jhangiani S.N."/>
            <person name="Joshi V."/>
            <person name="Khan Z.M."/>
            <person name="Jackson L."/>
            <person name="Kovar C."/>
            <person name="Kowis A."/>
            <person name="Lee S."/>
            <person name="Lewis L.R."/>
            <person name="Margolis J."/>
            <person name="Morgan M."/>
            <person name="Nazareth L.V."/>
            <person name="Nguyen N."/>
            <person name="Okwuonu G."/>
            <person name="Parker D."/>
            <person name="Richards S."/>
            <person name="Ruiz S.J."/>
            <person name="Santibanez J."/>
            <person name="Savard J."/>
            <person name="Scherer S.E."/>
            <person name="Schneider B."/>
            <person name="Sodergren E."/>
            <person name="Tautz D."/>
            <person name="Vattahil S."/>
            <person name="Villasana D."/>
            <person name="White C.S."/>
            <person name="Wright R."/>
            <person name="Park Y."/>
            <person name="Beeman R.W."/>
            <person name="Lord J."/>
            <person name="Oppert B."/>
            <person name="Lorenzen M."/>
            <person name="Brown S."/>
            <person name="Wang L."/>
            <person name="Savard J."/>
            <person name="Tautz D."/>
            <person name="Richards S."/>
            <person name="Weinstock G."/>
            <person name="Gibbs R.A."/>
            <person name="Liu Y."/>
            <person name="Worley K."/>
            <person name="Weinstock G."/>
            <person name="Elsik C.G."/>
            <person name="Reese J.T."/>
            <person name="Elhaik E."/>
            <person name="Landan G."/>
            <person name="Graur D."/>
            <person name="Arensburger P."/>
            <person name="Atkinson P."/>
            <person name="Beeman R.W."/>
            <person name="Beidler J."/>
            <person name="Brown S.J."/>
            <person name="Demuth J.P."/>
            <person name="Drury D.W."/>
            <person name="Du Y.Z."/>
            <person name="Fujiwara H."/>
            <person name="Lorenzen M."/>
            <person name="Maselli V."/>
            <person name="Osanai M."/>
            <person name="Park Y."/>
            <person name="Robertson H.M."/>
            <person name="Tu Z."/>
            <person name="Wang J.J."/>
            <person name="Wang S."/>
            <person name="Richards S."/>
            <person name="Song H."/>
            <person name="Zhang L."/>
            <person name="Sodergren E."/>
            <person name="Werner D."/>
            <person name="Stanke M."/>
            <person name="Morgenstern B."/>
            <person name="Solovyev V."/>
            <person name="Kosarev P."/>
            <person name="Brown G."/>
            <person name="Chen H.C."/>
            <person name="Ermolaeva O."/>
            <person name="Hlavina W."/>
            <person name="Kapustin Y."/>
            <person name="Kiryutin B."/>
            <person name="Kitts P."/>
            <person name="Maglott D."/>
            <person name="Pruitt K."/>
            <person name="Sapojnikov V."/>
            <person name="Souvorov A."/>
            <person name="Mackey A.J."/>
            <person name="Waterhouse R.M."/>
            <person name="Wyder S."/>
            <person name="Zdobnov E.M."/>
            <person name="Zdobnov E.M."/>
            <person name="Wyder S."/>
            <person name="Kriventseva E.V."/>
            <person name="Kadowaki T."/>
            <person name="Bork P."/>
            <person name="Aranda M."/>
            <person name="Bao R."/>
            <person name="Beermann A."/>
            <person name="Berns N."/>
            <person name="Bolognesi R."/>
            <person name="Bonneton F."/>
            <person name="Bopp D."/>
            <person name="Brown S.J."/>
            <person name="Bucher G."/>
            <person name="Butts T."/>
            <person name="Chaumot A."/>
            <person name="Denell R.E."/>
            <person name="Ferrier D.E."/>
            <person name="Friedrich M."/>
            <person name="Gordon C.M."/>
            <person name="Jindra M."/>
            <person name="Klingler M."/>
            <person name="Lan Q."/>
            <person name="Lattorff H.M."/>
            <person name="Laudet V."/>
            <person name="von Levetsow C."/>
            <person name="Liu Z."/>
            <person name="Lutz R."/>
            <person name="Lynch J.A."/>
            <person name="da Fonseca R.N."/>
            <person name="Posnien N."/>
            <person name="Reuter R."/>
            <person name="Roth S."/>
            <person name="Savard J."/>
            <person name="Schinko J.B."/>
            <person name="Schmitt C."/>
            <person name="Schoppmeier M."/>
            <person name="Schroder R."/>
            <person name="Shippy T.D."/>
            <person name="Simonnet F."/>
            <person name="Marques-Souza H."/>
            <person name="Tautz D."/>
            <person name="Tomoyasu Y."/>
            <person name="Trauner J."/>
            <person name="Van der Zee M."/>
            <person name="Vervoort M."/>
            <person name="Wittkopp N."/>
            <person name="Wimmer E.A."/>
            <person name="Yang X."/>
            <person name="Jones A.K."/>
            <person name="Sattelle D.B."/>
            <person name="Ebert P.R."/>
            <person name="Nelson D."/>
            <person name="Scott J.G."/>
            <person name="Beeman R.W."/>
            <person name="Muthukrishnan S."/>
            <person name="Kramer K.J."/>
            <person name="Arakane Y."/>
            <person name="Beeman R.W."/>
            <person name="Zhu Q."/>
            <person name="Hogenkamp D."/>
            <person name="Dixit R."/>
            <person name="Oppert B."/>
            <person name="Jiang H."/>
            <person name="Zou Z."/>
            <person name="Marshall J."/>
            <person name="Elpidina E."/>
            <person name="Vinokurov K."/>
            <person name="Oppert C."/>
            <person name="Zou Z."/>
            <person name="Evans J."/>
            <person name="Lu Z."/>
            <person name="Zhao P."/>
            <person name="Sumathipala N."/>
            <person name="Altincicek B."/>
            <person name="Vilcinskas A."/>
            <person name="Williams M."/>
            <person name="Hultmark D."/>
            <person name="Hetru C."/>
            <person name="Jiang H."/>
            <person name="Grimmelikhuijzen C.J."/>
            <person name="Hauser F."/>
            <person name="Cazzamali G."/>
            <person name="Williamson M."/>
            <person name="Park Y."/>
            <person name="Li B."/>
            <person name="Tanaka Y."/>
            <person name="Predel R."/>
            <person name="Neupert S."/>
            <person name="Schachtner J."/>
            <person name="Verleyen P."/>
            <person name="Raible F."/>
            <person name="Bork P."/>
            <person name="Friedrich M."/>
            <person name="Walden K.K."/>
            <person name="Robertson H.M."/>
            <person name="Angeli S."/>
            <person name="Foret S."/>
            <person name="Bucher G."/>
            <person name="Schuetz S."/>
            <person name="Maleszka R."/>
            <person name="Wimmer E.A."/>
            <person name="Beeman R.W."/>
            <person name="Lorenzen M."/>
            <person name="Tomoyasu Y."/>
            <person name="Miller S.C."/>
            <person name="Grossmann D."/>
            <person name="Bucher G."/>
        </authorList>
    </citation>
    <scope>NUCLEOTIDE SEQUENCE [LARGE SCALE GENOMIC DNA]</scope>
    <source>
        <strain evidence="6 7">Georgia GA2</strain>
    </source>
</reference>
<dbReference type="GO" id="GO:0010494">
    <property type="term" value="C:cytoplasmic stress granule"/>
    <property type="evidence" value="ECO:0000318"/>
    <property type="project" value="GO_Central"/>
</dbReference>
<dbReference type="GO" id="GO:0043025">
    <property type="term" value="C:neuronal cell body"/>
    <property type="evidence" value="ECO:0000318"/>
    <property type="project" value="GO_Central"/>
</dbReference>
<dbReference type="GO" id="GO:0007281">
    <property type="term" value="P:germ cell development"/>
    <property type="evidence" value="ECO:0000318"/>
    <property type="project" value="GO_Central"/>
</dbReference>
<feature type="domain" description="DRBM" evidence="5">
    <location>
        <begin position="279"/>
        <end position="346"/>
    </location>
</feature>
<evidence type="ECO:0000256" key="4">
    <source>
        <dbReference type="SAM" id="SignalP"/>
    </source>
</evidence>
<dbReference type="GO" id="GO:0035418">
    <property type="term" value="P:protein localization to synapse"/>
    <property type="evidence" value="ECO:0000318"/>
    <property type="project" value="GO_Central"/>
</dbReference>
<dbReference type="SUPFAM" id="SSF54768">
    <property type="entry name" value="dsRNA-binding domain-like"/>
    <property type="match status" value="3"/>
</dbReference>
<keyword evidence="7" id="KW-1185">Reference proteome</keyword>
<feature type="compositionally biased region" description="Low complexity" evidence="3">
    <location>
        <begin position="399"/>
        <end position="409"/>
    </location>
</feature>
<organism evidence="6 7">
    <name type="scientific">Tribolium castaneum</name>
    <name type="common">Red flour beetle</name>
    <dbReference type="NCBI Taxonomy" id="7070"/>
    <lineage>
        <taxon>Eukaryota</taxon>
        <taxon>Metazoa</taxon>
        <taxon>Ecdysozoa</taxon>
        <taxon>Arthropoda</taxon>
        <taxon>Hexapoda</taxon>
        <taxon>Insecta</taxon>
        <taxon>Pterygota</taxon>
        <taxon>Neoptera</taxon>
        <taxon>Endopterygota</taxon>
        <taxon>Coleoptera</taxon>
        <taxon>Polyphaga</taxon>
        <taxon>Cucujiformia</taxon>
        <taxon>Tenebrionidae</taxon>
        <taxon>Tenebrionidae incertae sedis</taxon>
        <taxon>Tribolium</taxon>
    </lineage>
</organism>
<dbReference type="OrthoDB" id="10037267at2759"/>
<dbReference type="SMART" id="SM00358">
    <property type="entry name" value="DSRM"/>
    <property type="match status" value="4"/>
</dbReference>
<evidence type="ECO:0000313" key="6">
    <source>
        <dbReference type="EMBL" id="EFA02469.2"/>
    </source>
</evidence>
<keyword evidence="1 2" id="KW-0694">RNA-binding</keyword>
<feature type="chain" id="PRO_5007309932" evidence="4">
    <location>
        <begin position="17"/>
        <end position="528"/>
    </location>
</feature>
<dbReference type="FunFam" id="3.30.160.20:FF:000007">
    <property type="entry name" value="Double-stranded RNA-binding protein Staufen homolog 1"/>
    <property type="match status" value="1"/>
</dbReference>
<feature type="region of interest" description="Disordered" evidence="3">
    <location>
        <begin position="358"/>
        <end position="378"/>
    </location>
</feature>
<feature type="compositionally biased region" description="Polar residues" evidence="3">
    <location>
        <begin position="410"/>
        <end position="423"/>
    </location>
</feature>
<dbReference type="InterPro" id="IPR051740">
    <property type="entry name" value="DRBM-containing_protein"/>
</dbReference>
<proteinExistence type="predicted"/>
<feature type="domain" description="DRBM" evidence="5">
    <location>
        <begin position="148"/>
        <end position="252"/>
    </location>
</feature>
<dbReference type="PROSITE" id="PS50137">
    <property type="entry name" value="DS_RBD"/>
    <property type="match status" value="3"/>
</dbReference>
<dbReference type="AlphaFoldDB" id="D2A048"/>
<evidence type="ECO:0000256" key="2">
    <source>
        <dbReference type="PROSITE-ProRule" id="PRU00266"/>
    </source>
</evidence>
<dbReference type="Proteomes" id="UP000007266">
    <property type="component" value="Linkage group 4"/>
</dbReference>
<dbReference type="InterPro" id="IPR014720">
    <property type="entry name" value="dsRBD_dom"/>
</dbReference>
<accession>D2A048</accession>
<dbReference type="GO" id="GO:0008298">
    <property type="term" value="P:intracellular mRNA localization"/>
    <property type="evidence" value="ECO:0000318"/>
    <property type="project" value="GO_Central"/>
</dbReference>
<feature type="domain" description="DRBM" evidence="5">
    <location>
        <begin position="65"/>
        <end position="132"/>
    </location>
</feature>
<dbReference type="GO" id="GO:0098964">
    <property type="term" value="P:anterograde dendritic transport of messenger ribonucleoprotein complex"/>
    <property type="evidence" value="ECO:0000318"/>
    <property type="project" value="GO_Central"/>
</dbReference>
<keyword evidence="4" id="KW-0732">Signal</keyword>
<feature type="region of interest" description="Disordered" evidence="3">
    <location>
        <begin position="399"/>
        <end position="426"/>
    </location>
</feature>